<protein>
    <submittedName>
        <fullName evidence="1">Uncharacterized protein</fullName>
    </submittedName>
</protein>
<evidence type="ECO:0000313" key="1">
    <source>
        <dbReference type="EMBL" id="EER42506.1"/>
    </source>
</evidence>
<dbReference type="VEuPathDB" id="FungiDB:HCDG_03965"/>
<evidence type="ECO:0000313" key="2">
    <source>
        <dbReference type="Proteomes" id="UP000002624"/>
    </source>
</evidence>
<organism evidence="1 2">
    <name type="scientific">Ajellomyces capsulatus (strain H143)</name>
    <name type="common">Darling's disease fungus</name>
    <name type="synonym">Histoplasma capsulatum</name>
    <dbReference type="NCBI Taxonomy" id="544712"/>
    <lineage>
        <taxon>Eukaryota</taxon>
        <taxon>Fungi</taxon>
        <taxon>Dikarya</taxon>
        <taxon>Ascomycota</taxon>
        <taxon>Pezizomycotina</taxon>
        <taxon>Eurotiomycetes</taxon>
        <taxon>Eurotiomycetidae</taxon>
        <taxon>Onygenales</taxon>
        <taxon>Ajellomycetaceae</taxon>
        <taxon>Histoplasma</taxon>
    </lineage>
</organism>
<proteinExistence type="predicted"/>
<accession>C6HB83</accession>
<dbReference type="AlphaFoldDB" id="C6HB83"/>
<sequence>MRDDDDQQPYQLLSPSALTYEVSWAFFGYDPWWVDKILMWLIIYHFRVLIQETRPNMGQP</sequence>
<dbReference type="OrthoDB" id="10415878at2759"/>
<gene>
    <name evidence="1" type="ORF">HCDG_03965</name>
</gene>
<dbReference type="EMBL" id="GG692422">
    <property type="protein sequence ID" value="EER42506.1"/>
    <property type="molecule type" value="Genomic_DNA"/>
</dbReference>
<reference evidence="2" key="1">
    <citation type="submission" date="2009-05" db="EMBL/GenBank/DDBJ databases">
        <title>The genome sequence of Ajellomyces capsulatus strain H143.</title>
        <authorList>
            <person name="Champion M."/>
            <person name="Cuomo C.A."/>
            <person name="Ma L.-J."/>
            <person name="Henn M.R."/>
            <person name="Sil A."/>
            <person name="Goldman B."/>
            <person name="Young S.K."/>
            <person name="Kodira C.D."/>
            <person name="Zeng Q."/>
            <person name="Koehrsen M."/>
            <person name="Alvarado L."/>
            <person name="Berlin A.M."/>
            <person name="Borenstein D."/>
            <person name="Chen Z."/>
            <person name="Engels R."/>
            <person name="Freedman E."/>
            <person name="Gellesch M."/>
            <person name="Goldberg J."/>
            <person name="Griggs A."/>
            <person name="Gujja S."/>
            <person name="Heiman D.I."/>
            <person name="Hepburn T.A."/>
            <person name="Howarth C."/>
            <person name="Jen D."/>
            <person name="Larson L."/>
            <person name="Lewis B."/>
            <person name="Mehta T."/>
            <person name="Park D."/>
            <person name="Pearson M."/>
            <person name="Roberts A."/>
            <person name="Saif S."/>
            <person name="Shea T.D."/>
            <person name="Shenoy N."/>
            <person name="Sisk P."/>
            <person name="Stolte C."/>
            <person name="Sykes S."/>
            <person name="Walk T."/>
            <person name="White J."/>
            <person name="Yandava C."/>
            <person name="Klein B."/>
            <person name="McEwen J.G."/>
            <person name="Puccia R."/>
            <person name="Goldman G.H."/>
            <person name="Felipe M.S."/>
            <person name="Nino-Vega G."/>
            <person name="San-Blas G."/>
            <person name="Taylor J.W."/>
            <person name="Mendoza L."/>
            <person name="Galagan J.E."/>
            <person name="Nusbaum C."/>
            <person name="Birren B.W."/>
        </authorList>
    </citation>
    <scope>NUCLEOTIDE SEQUENCE [LARGE SCALE GENOMIC DNA]</scope>
    <source>
        <strain evidence="2">H143</strain>
    </source>
</reference>
<name>C6HB83_AJECH</name>
<dbReference type="Proteomes" id="UP000002624">
    <property type="component" value="Unassembled WGS sequence"/>
</dbReference>
<dbReference type="OMA" id="LIIYHFR"/>
<dbReference type="HOGENOM" id="CLU_2960210_0_0_1"/>